<feature type="region of interest" description="Disordered" evidence="5">
    <location>
        <begin position="189"/>
        <end position="219"/>
    </location>
</feature>
<feature type="compositionally biased region" description="Polar residues" evidence="5">
    <location>
        <begin position="120"/>
        <end position="131"/>
    </location>
</feature>
<dbReference type="Pfam" id="PF16050">
    <property type="entry name" value="CDC73_N"/>
    <property type="match status" value="1"/>
</dbReference>
<dbReference type="AlphaFoldDB" id="R7QKQ8"/>
<dbReference type="InterPro" id="IPR031336">
    <property type="entry name" value="CDC73_C"/>
</dbReference>
<dbReference type="GeneID" id="17326730"/>
<evidence type="ECO:0000256" key="5">
    <source>
        <dbReference type="SAM" id="MobiDB-lite"/>
    </source>
</evidence>
<evidence type="ECO:0000256" key="4">
    <source>
        <dbReference type="ARBA" id="ARBA00023242"/>
    </source>
</evidence>
<comment type="similarity">
    <text evidence="2">Belongs to the CDC73 family.</text>
</comment>
<dbReference type="InterPro" id="IPR038103">
    <property type="entry name" value="CDC73_C_sf"/>
</dbReference>
<dbReference type="Proteomes" id="UP000012073">
    <property type="component" value="Unassembled WGS sequence"/>
</dbReference>
<proteinExistence type="inferred from homology"/>
<evidence type="ECO:0000259" key="6">
    <source>
        <dbReference type="Pfam" id="PF05179"/>
    </source>
</evidence>
<dbReference type="GO" id="GO:0006368">
    <property type="term" value="P:transcription elongation by RNA polymerase II"/>
    <property type="evidence" value="ECO:0007669"/>
    <property type="project" value="InterPro"/>
</dbReference>
<evidence type="ECO:0000313" key="8">
    <source>
        <dbReference type="EMBL" id="CDF39102.1"/>
    </source>
</evidence>
<evidence type="ECO:0000313" key="9">
    <source>
        <dbReference type="Proteomes" id="UP000012073"/>
    </source>
</evidence>
<feature type="region of interest" description="Disordered" evidence="5">
    <location>
        <begin position="241"/>
        <end position="281"/>
    </location>
</feature>
<dbReference type="OrthoDB" id="2186602at2759"/>
<feature type="domain" description="Paf1 complex subunit Cdc73 N-terminal" evidence="7">
    <location>
        <begin position="1"/>
        <end position="139"/>
    </location>
</feature>
<comment type="subcellular location">
    <subcellularLocation>
        <location evidence="1">Nucleus</location>
    </subcellularLocation>
</comment>
<accession>R7QKQ8</accession>
<feature type="compositionally biased region" description="Basic and acidic residues" evidence="5">
    <location>
        <begin position="257"/>
        <end position="268"/>
    </location>
</feature>
<protein>
    <recommendedName>
        <fullName evidence="10">Cell division control protein 73 C-terminal domain-containing protein</fullName>
    </recommendedName>
</protein>
<evidence type="ECO:0000259" key="7">
    <source>
        <dbReference type="Pfam" id="PF16050"/>
    </source>
</evidence>
<evidence type="ECO:0008006" key="10">
    <source>
        <dbReference type="Google" id="ProtNLM"/>
    </source>
</evidence>
<dbReference type="EMBL" id="HG002000">
    <property type="protein sequence ID" value="CDF39102.1"/>
    <property type="molecule type" value="Genomic_DNA"/>
</dbReference>
<feature type="domain" description="Cell division control protein 73 C-terminal" evidence="6">
    <location>
        <begin position="287"/>
        <end position="442"/>
    </location>
</feature>
<keyword evidence="4" id="KW-0539">Nucleus</keyword>
<dbReference type="PANTHER" id="PTHR12466:SF8">
    <property type="entry name" value="PARAFIBROMIN"/>
    <property type="match status" value="1"/>
</dbReference>
<feature type="region of interest" description="Disordered" evidence="5">
    <location>
        <begin position="115"/>
        <end position="160"/>
    </location>
</feature>
<organism evidence="8 9">
    <name type="scientific">Chondrus crispus</name>
    <name type="common">Carrageen Irish moss</name>
    <name type="synonym">Polymorpha crispa</name>
    <dbReference type="NCBI Taxonomy" id="2769"/>
    <lineage>
        <taxon>Eukaryota</taxon>
        <taxon>Rhodophyta</taxon>
        <taxon>Florideophyceae</taxon>
        <taxon>Rhodymeniophycidae</taxon>
        <taxon>Gigartinales</taxon>
        <taxon>Gigartinaceae</taxon>
        <taxon>Chondrus</taxon>
    </lineage>
</organism>
<keyword evidence="9" id="KW-1185">Reference proteome</keyword>
<dbReference type="GO" id="GO:0016593">
    <property type="term" value="C:Cdc73/Paf1 complex"/>
    <property type="evidence" value="ECO:0007669"/>
    <property type="project" value="InterPro"/>
</dbReference>
<dbReference type="PhylomeDB" id="R7QKQ8"/>
<dbReference type="OMA" id="CAFHLKY"/>
<evidence type="ECO:0000256" key="2">
    <source>
        <dbReference type="ARBA" id="ARBA00010427"/>
    </source>
</evidence>
<dbReference type="STRING" id="2769.R7QKQ8"/>
<dbReference type="InterPro" id="IPR032041">
    <property type="entry name" value="Cdc73_N"/>
</dbReference>
<dbReference type="InterPro" id="IPR007852">
    <property type="entry name" value="Cdc73/Parafibromin"/>
</dbReference>
<dbReference type="Gene3D" id="3.40.50.11990">
    <property type="entry name" value="RNA polymerase II accessory factor, Cdc73 C-terminal domain"/>
    <property type="match status" value="1"/>
</dbReference>
<gene>
    <name evidence="8" type="ORF">CHC_T00000104001</name>
</gene>
<feature type="compositionally biased region" description="Basic and acidic residues" evidence="5">
    <location>
        <begin position="132"/>
        <end position="151"/>
    </location>
</feature>
<dbReference type="KEGG" id="ccp:CHC_T00000104001"/>
<evidence type="ECO:0000256" key="1">
    <source>
        <dbReference type="ARBA" id="ARBA00004123"/>
    </source>
</evidence>
<dbReference type="Pfam" id="PF05179">
    <property type="entry name" value="CDC73_C"/>
    <property type="match status" value="1"/>
</dbReference>
<dbReference type="GO" id="GO:0000993">
    <property type="term" value="F:RNA polymerase II complex binding"/>
    <property type="evidence" value="ECO:0007669"/>
    <property type="project" value="TreeGrafter"/>
</dbReference>
<dbReference type="RefSeq" id="XP_005719013.1">
    <property type="nucleotide sequence ID" value="XM_005718956.1"/>
</dbReference>
<sequence length="452" mass="51096">MASALEELRRAISSGQPVDIDDTSVRIGADIRHDRSSATDFHSMRGRGDAYLLEAIFFQYKYRDLPYNDYVEACRKEGVAHMTPLDKKDLLAYLKGEIPTCASIVSKPSNASAKLKAEKQTTAAHLSSTDPSKSRDDHDSHKETSETDKDASFYASQRKRHRDQRALDSVLMVAEWDFSTLREKLSQHVSKAKSGKANGRANGSKPSTTYDPRGDRYTSNEDRFWRENLGSEFHELGIDMSGSFKAKPSNASNGPPLEKKREKPDSRRTSSSGTPSTKRQRIDPKELVPIIIVPQSTTLICAGNIAEFLQHGRFLSAEELKRNKISSIGASRLDVYRTPGGNCSRAKYDIVANTSRLVASEWERVVAVVCSGQEWQFKRWEIYKGGVQKLFRKVQGFYFHYDDDAPTGNVDSWAIKTVKLSRSQRHTDGQAQFQFWNTLDAFMRRKGKELRY</sequence>
<reference evidence="9" key="1">
    <citation type="journal article" date="2013" name="Proc. Natl. Acad. Sci. U.S.A.">
        <title>Genome structure and metabolic features in the red seaweed Chondrus crispus shed light on evolution of the Archaeplastida.</title>
        <authorList>
            <person name="Collen J."/>
            <person name="Porcel B."/>
            <person name="Carre W."/>
            <person name="Ball S.G."/>
            <person name="Chaparro C."/>
            <person name="Tonon T."/>
            <person name="Barbeyron T."/>
            <person name="Michel G."/>
            <person name="Noel B."/>
            <person name="Valentin K."/>
            <person name="Elias M."/>
            <person name="Artiguenave F."/>
            <person name="Arun A."/>
            <person name="Aury J.M."/>
            <person name="Barbosa-Neto J.F."/>
            <person name="Bothwell J.H."/>
            <person name="Bouget F.Y."/>
            <person name="Brillet L."/>
            <person name="Cabello-Hurtado F."/>
            <person name="Capella-Gutierrez S."/>
            <person name="Charrier B."/>
            <person name="Cladiere L."/>
            <person name="Cock J.M."/>
            <person name="Coelho S.M."/>
            <person name="Colleoni C."/>
            <person name="Czjzek M."/>
            <person name="Da Silva C."/>
            <person name="Delage L."/>
            <person name="Denoeud F."/>
            <person name="Deschamps P."/>
            <person name="Dittami S.M."/>
            <person name="Gabaldon T."/>
            <person name="Gachon C.M."/>
            <person name="Groisillier A."/>
            <person name="Herve C."/>
            <person name="Jabbari K."/>
            <person name="Katinka M."/>
            <person name="Kloareg B."/>
            <person name="Kowalczyk N."/>
            <person name="Labadie K."/>
            <person name="Leblanc C."/>
            <person name="Lopez P.J."/>
            <person name="McLachlan D.H."/>
            <person name="Meslet-Cladiere L."/>
            <person name="Moustafa A."/>
            <person name="Nehr Z."/>
            <person name="Nyvall Collen P."/>
            <person name="Panaud O."/>
            <person name="Partensky F."/>
            <person name="Poulain J."/>
            <person name="Rensing S.A."/>
            <person name="Rousvoal S."/>
            <person name="Samson G."/>
            <person name="Symeonidi A."/>
            <person name="Weissenbach J."/>
            <person name="Zambounis A."/>
            <person name="Wincker P."/>
            <person name="Boyen C."/>
        </authorList>
    </citation>
    <scope>NUCLEOTIDE SEQUENCE [LARGE SCALE GENOMIC DNA]</scope>
    <source>
        <strain evidence="9">cv. Stackhouse</strain>
    </source>
</reference>
<dbReference type="PANTHER" id="PTHR12466">
    <property type="entry name" value="CDC73 DOMAIN PROTEIN"/>
    <property type="match status" value="1"/>
</dbReference>
<evidence type="ECO:0000256" key="3">
    <source>
        <dbReference type="ARBA" id="ARBA00023163"/>
    </source>
</evidence>
<dbReference type="GO" id="GO:0032968">
    <property type="term" value="P:positive regulation of transcription elongation by RNA polymerase II"/>
    <property type="evidence" value="ECO:0007669"/>
    <property type="project" value="TreeGrafter"/>
</dbReference>
<name>R7QKQ8_CHOCR</name>
<dbReference type="Gramene" id="CDF39102">
    <property type="protein sequence ID" value="CDF39102"/>
    <property type="gene ID" value="CHC_T00000104001"/>
</dbReference>
<keyword evidence="3" id="KW-0804">Transcription</keyword>